<dbReference type="InterPro" id="IPR003439">
    <property type="entry name" value="ABC_transporter-like_ATP-bd"/>
</dbReference>
<proteinExistence type="predicted"/>
<feature type="domain" description="ABC transporter" evidence="4">
    <location>
        <begin position="358"/>
        <end position="563"/>
    </location>
</feature>
<gene>
    <name evidence="5" type="ORF">GCM10022242_21200</name>
</gene>
<dbReference type="PROSITE" id="PS00211">
    <property type="entry name" value="ABC_TRANSPORTER_1"/>
    <property type="match status" value="2"/>
</dbReference>
<dbReference type="SUPFAM" id="SSF52540">
    <property type="entry name" value="P-loop containing nucleoside triphosphate hydrolases"/>
    <property type="match status" value="2"/>
</dbReference>
<dbReference type="PROSITE" id="PS50893">
    <property type="entry name" value="ABC_TRANSPORTER_2"/>
    <property type="match status" value="2"/>
</dbReference>
<organism evidence="5 6">
    <name type="scientific">Nocardioides panacisoli</name>
    <dbReference type="NCBI Taxonomy" id="627624"/>
    <lineage>
        <taxon>Bacteria</taxon>
        <taxon>Bacillati</taxon>
        <taxon>Actinomycetota</taxon>
        <taxon>Actinomycetes</taxon>
        <taxon>Propionibacteriales</taxon>
        <taxon>Nocardioidaceae</taxon>
        <taxon>Nocardioides</taxon>
    </lineage>
</organism>
<dbReference type="PANTHER" id="PTHR19211">
    <property type="entry name" value="ATP-BINDING TRANSPORT PROTEIN-RELATED"/>
    <property type="match status" value="1"/>
</dbReference>
<dbReference type="GO" id="GO:0005524">
    <property type="term" value="F:ATP binding"/>
    <property type="evidence" value="ECO:0007669"/>
    <property type="project" value="UniProtKB-KW"/>
</dbReference>
<evidence type="ECO:0000313" key="5">
    <source>
        <dbReference type="EMBL" id="GAA3819181.1"/>
    </source>
</evidence>
<sequence length="563" mass="59984">MPGESLPLREASVVSASSPTSTLQPVVVRDLSVSYGARVVLDGIDVIAQPGRRIGLVGENGVGKSTLLRAVAGTLPRSAAVAGEVARPDDLVLLTQEPPFADADTVADVLASTLRPLRAAVAAVERLADRLDDPSSEAAYSRALEFALDHDAWDADRRALTSAEQLGLGGLAPDRAVGTLSGGQRTRLAIATMMTRRPLALLLDEPTNHLDDDAVAVLTGFLKDLPGVVLFASHDRVFLDDAATDLVDLDPSAFGTDGSGGRRFGGGWSAYEQARRDARRRWEDAWAAQQEELDRLRAATRIGTGAIAPGRGPTDNDKFIHHFKGQNVDRTLARRKRDAERRLEEAERTQVPKPPAPLRLATDLTAGTAPGGRMVVARGLVVTDRLDLPRLDVAGGEHLLVTGPNGAGKSTLLGVLSGRIAPTSGTVDVTARRVAELTQDPDFPDPARPAATVYRDQVGEALAETRPLHTLGLLHPRDRARPVGALSVGQRRRLALAVAVATAPDLLLLDEPTNHISLALVGELEEAIDASPGTVVLASHDRWLRRRWSGRELGLSASRSAWE</sequence>
<evidence type="ECO:0000256" key="1">
    <source>
        <dbReference type="ARBA" id="ARBA00022737"/>
    </source>
</evidence>
<dbReference type="InterPro" id="IPR017871">
    <property type="entry name" value="ABC_transporter-like_CS"/>
</dbReference>
<reference evidence="6" key="1">
    <citation type="journal article" date="2019" name="Int. J. Syst. Evol. Microbiol.">
        <title>The Global Catalogue of Microorganisms (GCM) 10K type strain sequencing project: providing services to taxonomists for standard genome sequencing and annotation.</title>
        <authorList>
            <consortium name="The Broad Institute Genomics Platform"/>
            <consortium name="The Broad Institute Genome Sequencing Center for Infectious Disease"/>
            <person name="Wu L."/>
            <person name="Ma J."/>
        </authorList>
    </citation>
    <scope>NUCLEOTIDE SEQUENCE [LARGE SCALE GENOMIC DNA]</scope>
    <source>
        <strain evidence="6">JCM 16953</strain>
    </source>
</reference>
<dbReference type="InterPro" id="IPR027417">
    <property type="entry name" value="P-loop_NTPase"/>
</dbReference>
<dbReference type="EMBL" id="BAABAH010000006">
    <property type="protein sequence ID" value="GAA3819181.1"/>
    <property type="molecule type" value="Genomic_DNA"/>
</dbReference>
<keyword evidence="6" id="KW-1185">Reference proteome</keyword>
<accession>A0ABP7II65</accession>
<evidence type="ECO:0000313" key="6">
    <source>
        <dbReference type="Proteomes" id="UP001501821"/>
    </source>
</evidence>
<comment type="caution">
    <text evidence="5">The sequence shown here is derived from an EMBL/GenBank/DDBJ whole genome shotgun (WGS) entry which is preliminary data.</text>
</comment>
<dbReference type="Gene3D" id="3.40.50.300">
    <property type="entry name" value="P-loop containing nucleotide triphosphate hydrolases"/>
    <property type="match status" value="2"/>
</dbReference>
<dbReference type="SMART" id="SM00382">
    <property type="entry name" value="AAA"/>
    <property type="match status" value="2"/>
</dbReference>
<dbReference type="Proteomes" id="UP001501821">
    <property type="component" value="Unassembled WGS sequence"/>
</dbReference>
<evidence type="ECO:0000256" key="2">
    <source>
        <dbReference type="ARBA" id="ARBA00022741"/>
    </source>
</evidence>
<protein>
    <submittedName>
        <fullName evidence="5">ABC-F family ATP-binding cassette domain-containing protein</fullName>
    </submittedName>
</protein>
<keyword evidence="2" id="KW-0547">Nucleotide-binding</keyword>
<name>A0ABP7II65_9ACTN</name>
<evidence type="ECO:0000256" key="3">
    <source>
        <dbReference type="ARBA" id="ARBA00022840"/>
    </source>
</evidence>
<dbReference type="Pfam" id="PF00005">
    <property type="entry name" value="ABC_tran"/>
    <property type="match status" value="2"/>
</dbReference>
<keyword evidence="1" id="KW-0677">Repeat</keyword>
<feature type="domain" description="ABC transporter" evidence="4">
    <location>
        <begin position="26"/>
        <end position="276"/>
    </location>
</feature>
<evidence type="ECO:0000259" key="4">
    <source>
        <dbReference type="PROSITE" id="PS50893"/>
    </source>
</evidence>
<dbReference type="InterPro" id="IPR050611">
    <property type="entry name" value="ABCF"/>
</dbReference>
<keyword evidence="3 5" id="KW-0067">ATP-binding</keyword>
<dbReference type="CDD" id="cd03221">
    <property type="entry name" value="ABCF_EF-3"/>
    <property type="match status" value="1"/>
</dbReference>
<dbReference type="InterPro" id="IPR003593">
    <property type="entry name" value="AAA+_ATPase"/>
</dbReference>
<dbReference type="PANTHER" id="PTHR19211:SF14">
    <property type="entry name" value="ATP-BINDING CASSETTE SUB-FAMILY F MEMBER 1"/>
    <property type="match status" value="1"/>
</dbReference>